<protein>
    <submittedName>
        <fullName evidence="3">FG-GAP-like repeat-containing protein</fullName>
    </submittedName>
</protein>
<keyword evidence="1 2" id="KW-0732">Signal</keyword>
<proteinExistence type="predicted"/>
<keyword evidence="4" id="KW-1185">Reference proteome</keyword>
<evidence type="ECO:0000256" key="2">
    <source>
        <dbReference type="SAM" id="SignalP"/>
    </source>
</evidence>
<evidence type="ECO:0000256" key="1">
    <source>
        <dbReference type="ARBA" id="ARBA00022729"/>
    </source>
</evidence>
<reference evidence="3" key="1">
    <citation type="submission" date="2023-06" db="EMBL/GenBank/DDBJ databases">
        <title>WGS-Sequencing of Streptomyces ficellus isolate 21 collected from sand in Gara Djebilet Iron Mine in Algeria.</title>
        <authorList>
            <person name="Zegers G.P."/>
            <person name="Gomez A."/>
            <person name="Gueddou A."/>
            <person name="Zahara A.F."/>
            <person name="Worth M."/>
            <person name="Sevigny J.L."/>
            <person name="Tisa L."/>
        </authorList>
    </citation>
    <scope>NUCLEOTIDE SEQUENCE</scope>
    <source>
        <strain evidence="3">AS11</strain>
    </source>
</reference>
<feature type="signal peptide" evidence="2">
    <location>
        <begin position="1"/>
        <end position="21"/>
    </location>
</feature>
<name>A0ABT7ZDH2_9ACTN</name>
<dbReference type="EMBL" id="JAUEPL010000043">
    <property type="protein sequence ID" value="MDN3297056.1"/>
    <property type="molecule type" value="Genomic_DNA"/>
</dbReference>
<feature type="chain" id="PRO_5045251291" evidence="2">
    <location>
        <begin position="22"/>
        <end position="835"/>
    </location>
</feature>
<organism evidence="3 4">
    <name type="scientific">Streptomyces ficellus</name>
    <dbReference type="NCBI Taxonomy" id="1977088"/>
    <lineage>
        <taxon>Bacteria</taxon>
        <taxon>Bacillati</taxon>
        <taxon>Actinomycetota</taxon>
        <taxon>Actinomycetes</taxon>
        <taxon>Kitasatosporales</taxon>
        <taxon>Streptomycetaceae</taxon>
        <taxon>Streptomyces</taxon>
    </lineage>
</organism>
<evidence type="ECO:0000313" key="4">
    <source>
        <dbReference type="Proteomes" id="UP001174050"/>
    </source>
</evidence>
<dbReference type="Gene3D" id="2.40.128.340">
    <property type="match status" value="1"/>
</dbReference>
<dbReference type="PANTHER" id="PTHR44103:SF1">
    <property type="entry name" value="PROPROTEIN CONVERTASE P"/>
    <property type="match status" value="1"/>
</dbReference>
<accession>A0ABT7ZDH2</accession>
<evidence type="ECO:0000313" key="3">
    <source>
        <dbReference type="EMBL" id="MDN3297056.1"/>
    </source>
</evidence>
<dbReference type="Pfam" id="PF13517">
    <property type="entry name" value="FG-GAP_3"/>
    <property type="match status" value="2"/>
</dbReference>
<dbReference type="InterPro" id="IPR013517">
    <property type="entry name" value="FG-GAP"/>
</dbReference>
<dbReference type="SUPFAM" id="SSF69318">
    <property type="entry name" value="Integrin alpha N-terminal domain"/>
    <property type="match status" value="1"/>
</dbReference>
<sequence length="835" mass="89031">MVASCAALAVAVTTLGYAASAAEPDKARPESVDVSALAEARASGKPVEVVEHRTESSETYVNPSGTMTVTRHMAPVRVKQGGAWVPVDTALVSREGRVVPKAGAVGLELSDGGAGPVVRLNDDRHVLEMSWPGELPKPKLAGPVATYAEVLPGVDLQVTAEAEGFSQLLVVKDAKAAKNPKLKKVAFGLKADGLKVTGDQKQGLKAVDANGRTVFSGPAPQMWDSAKGEKKRAVMGTEVAEGRITVVPDQKLLSAPDTAYPVYVDPSFTVGTSNYTDVEQMYPNVSGWNDRNDTDLSVGYWYYNNAPNGYRGFFQMDVPNLNATRVVTKATLTFSELGTSPTCTAIPLELWHTGRISPATTWNNQPTWNTKIATYSCVGGKVTQNVLAAVQAAAKSGSIVDFGVRTTDAVEKKQGNDWRWVYPMTASLSVEYAYNGQCFLISQVDHKDPDGNAFTKEMNCESQATAVRSEPFTSSPQTGNLLAGPHGFVCWRSGDLNGAGNRIWYYVKGDTSTGWTSWQGWGYVPADKIAGAGTEPYPGLPACGVHTTTPGIAAPKDFNSDGLSDVLALQSDGNVALYPGNGNGTLANKRMLWTDGRGTGYTNLFTGDFDADGMGDVGAFAGNVIWWWRGDGNSGVEATRRPLMDNRYKTQAHFDPGLHHPCRVAFAADFNGDGKTDIMAACGQGSEQGNYNDDSLWWWPGDGDGGVNKNMSNGIGWEYAYAARTQDTFSALDITGDGRMDVSTLFSPTVLELKAGPTAPNATYGTGTLTNWPGSTFGTLSHVFAGDFNGDRKGDMAGVDSTGSLWWWPGNGNGSFGTPSKMNNATDWGTVKDLM</sequence>
<comment type="caution">
    <text evidence="3">The sequence shown here is derived from an EMBL/GenBank/DDBJ whole genome shotgun (WGS) entry which is preliminary data.</text>
</comment>
<dbReference type="RefSeq" id="WP_290114409.1">
    <property type="nucleotide sequence ID" value="NZ_JAUEPL010000043.1"/>
</dbReference>
<dbReference type="Proteomes" id="UP001174050">
    <property type="component" value="Unassembled WGS sequence"/>
</dbReference>
<dbReference type="PANTHER" id="PTHR44103">
    <property type="entry name" value="PROPROTEIN CONVERTASE P"/>
    <property type="match status" value="1"/>
</dbReference>
<dbReference type="InterPro" id="IPR028994">
    <property type="entry name" value="Integrin_alpha_N"/>
</dbReference>
<gene>
    <name evidence="3" type="ORF">QWM81_24020</name>
</gene>